<comment type="caution">
    <text evidence="9">The sequence shown here is derived from an EMBL/GenBank/DDBJ whole genome shotgun (WGS) entry which is preliminary data.</text>
</comment>
<evidence type="ECO:0000313" key="10">
    <source>
        <dbReference type="Proteomes" id="UP000661918"/>
    </source>
</evidence>
<dbReference type="Pfam" id="PF01432">
    <property type="entry name" value="Peptidase_M3"/>
    <property type="match status" value="1"/>
</dbReference>
<dbReference type="InterPro" id="IPR042088">
    <property type="entry name" value="OligoPept_F_C"/>
</dbReference>
<feature type="domain" description="Oligopeptidase F N-terminal" evidence="8">
    <location>
        <begin position="128"/>
        <end position="195"/>
    </location>
</feature>
<evidence type="ECO:0000259" key="7">
    <source>
        <dbReference type="Pfam" id="PF01432"/>
    </source>
</evidence>
<dbReference type="InterPro" id="IPR034006">
    <property type="entry name" value="M3B_PepF_2"/>
</dbReference>
<organism evidence="9 10">
    <name type="scientific">Deinococcus aerophilus</name>
    <dbReference type="NCBI Taxonomy" id="522488"/>
    <lineage>
        <taxon>Bacteria</taxon>
        <taxon>Thermotogati</taxon>
        <taxon>Deinococcota</taxon>
        <taxon>Deinococci</taxon>
        <taxon>Deinococcales</taxon>
        <taxon>Deinococcaceae</taxon>
        <taxon>Deinococcus</taxon>
    </lineage>
</organism>
<dbReference type="EMBL" id="BMOM01000021">
    <property type="protein sequence ID" value="GGM14640.1"/>
    <property type="molecule type" value="Genomic_DNA"/>
</dbReference>
<evidence type="ECO:0000313" key="9">
    <source>
        <dbReference type="EMBL" id="GGM14640.1"/>
    </source>
</evidence>
<dbReference type="Gene3D" id="1.20.140.70">
    <property type="entry name" value="Oligopeptidase f, N-terminal domain"/>
    <property type="match status" value="1"/>
</dbReference>
<evidence type="ECO:0000259" key="8">
    <source>
        <dbReference type="Pfam" id="PF08439"/>
    </source>
</evidence>
<keyword evidence="4 6" id="KW-0862">Zinc</keyword>
<dbReference type="SUPFAM" id="SSF55486">
    <property type="entry name" value="Metalloproteases ('zincins'), catalytic domain"/>
    <property type="match status" value="1"/>
</dbReference>
<dbReference type="InterPro" id="IPR001567">
    <property type="entry name" value="Pept_M3A_M3B_dom"/>
</dbReference>
<dbReference type="InterPro" id="IPR013647">
    <property type="entry name" value="OligopepF_N_dom"/>
</dbReference>
<dbReference type="InterPro" id="IPR001333">
    <property type="entry name" value="Peptidase_M32_Taq"/>
</dbReference>
<comment type="similarity">
    <text evidence="6">Belongs to the peptidase M3 family.</text>
</comment>
<comment type="cofactor">
    <cofactor evidence="6">
        <name>Zn(2+)</name>
        <dbReference type="ChEBI" id="CHEBI:29105"/>
    </cofactor>
    <text evidence="6">Binds 1 zinc ion.</text>
</comment>
<dbReference type="PANTHER" id="PTHR34217">
    <property type="entry name" value="METAL-DEPENDENT CARBOXYPEPTIDASE"/>
    <property type="match status" value="1"/>
</dbReference>
<keyword evidence="5 6" id="KW-0482">Metalloprotease</keyword>
<dbReference type="PANTHER" id="PTHR34217:SF1">
    <property type="entry name" value="CARBOXYPEPTIDASE 1"/>
    <property type="match status" value="1"/>
</dbReference>
<keyword evidence="1 6" id="KW-0645">Protease</keyword>
<evidence type="ECO:0000256" key="2">
    <source>
        <dbReference type="ARBA" id="ARBA00022723"/>
    </source>
</evidence>
<keyword evidence="10" id="KW-1185">Reference proteome</keyword>
<dbReference type="Gene3D" id="1.10.1370.20">
    <property type="entry name" value="Oligoendopeptidase f, C-terminal domain"/>
    <property type="match status" value="1"/>
</dbReference>
<keyword evidence="3 6" id="KW-0378">Hydrolase</keyword>
<dbReference type="RefSeq" id="WP_229753066.1">
    <property type="nucleotide sequence ID" value="NZ_BMOM01000021.1"/>
</dbReference>
<accession>A0ABQ2GVZ8</accession>
<evidence type="ECO:0000256" key="1">
    <source>
        <dbReference type="ARBA" id="ARBA00022670"/>
    </source>
</evidence>
<evidence type="ECO:0000256" key="3">
    <source>
        <dbReference type="ARBA" id="ARBA00022801"/>
    </source>
</evidence>
<name>A0ABQ2GVZ8_9DEIO</name>
<evidence type="ECO:0000256" key="4">
    <source>
        <dbReference type="ARBA" id="ARBA00022833"/>
    </source>
</evidence>
<evidence type="ECO:0000256" key="6">
    <source>
        <dbReference type="RuleBase" id="RU003435"/>
    </source>
</evidence>
<feature type="domain" description="Peptidase M3A/M3B catalytic" evidence="7">
    <location>
        <begin position="211"/>
        <end position="589"/>
    </location>
</feature>
<sequence>MIPVNTDPAGATAAADMPRWRTDDLYAGLADPRFEADLSALRAEIQGLEQLFDELDVRKDGTVVMPETLERVLGAMNAVAERTGPLGSFINAFFTTDSRDALAQTRMAAFTTLTLPLGPLRSRLTAWLGRLDDEALAGLLADSGVACDHERFLRRAVELARHQMSPPEEDLAARLRPSGAGGWAKLHGNVSSQLKGDFRGERLPVTALRALSSDPDEAVRRDAHEAELAAWQSSEVVFAAALNGVKGEEGTLARRRGFADAVAPSLLTHGIDRATLDAMQAAVVRSFPDFRRYFAAKARALGKAKLDWWDLFAPVGESRTEWTYAAGTGFVERQFRGYSAPLGAFAAQAFAGDWVDAGPREGKRSGAFCMRWAQGHSRILMNHAPSLDSVSTLAHELGHGYHNARLAVHPPLQRETPMTLAETASIFCETVVQNAALATATGAERLYVLETQLMGHAQVVVDIHSRFLFERAVFERREAGDLGAQDLNDLMTWAQRETYGDALATLHPHMWAVKPHYYSLGFYNYPYTFGLLFGLGLYAQYEAARETGAEAEFQARYDELLASTGRADPLTLAARFGIDLHTPDFWEGSLDVIRRQIGAYVEAVGAG</sequence>
<proteinExistence type="inferred from homology"/>
<evidence type="ECO:0000256" key="5">
    <source>
        <dbReference type="ARBA" id="ARBA00023049"/>
    </source>
</evidence>
<gene>
    <name evidence="9" type="ORF">GCM10010841_24080</name>
</gene>
<keyword evidence="2 6" id="KW-0479">Metal-binding</keyword>
<protein>
    <submittedName>
        <fullName evidence="9">Oligoendopeptidase F</fullName>
    </submittedName>
</protein>
<reference evidence="10" key="1">
    <citation type="journal article" date="2019" name="Int. J. Syst. Evol. Microbiol.">
        <title>The Global Catalogue of Microorganisms (GCM) 10K type strain sequencing project: providing services to taxonomists for standard genome sequencing and annotation.</title>
        <authorList>
            <consortium name="The Broad Institute Genomics Platform"/>
            <consortium name="The Broad Institute Genome Sequencing Center for Infectious Disease"/>
            <person name="Wu L."/>
            <person name="Ma J."/>
        </authorList>
    </citation>
    <scope>NUCLEOTIDE SEQUENCE [LARGE SCALE GENOMIC DNA]</scope>
    <source>
        <strain evidence="10">JCM 15443</strain>
    </source>
</reference>
<dbReference type="Pfam" id="PF08439">
    <property type="entry name" value="Peptidase_M3_N"/>
    <property type="match status" value="1"/>
</dbReference>
<dbReference type="CDD" id="cd09607">
    <property type="entry name" value="M3B_PepF"/>
    <property type="match status" value="1"/>
</dbReference>
<dbReference type="Proteomes" id="UP000661918">
    <property type="component" value="Unassembled WGS sequence"/>
</dbReference>